<proteinExistence type="predicted"/>
<evidence type="ECO:0008006" key="4">
    <source>
        <dbReference type="Google" id="ProtNLM"/>
    </source>
</evidence>
<dbReference type="EMBL" id="MKKK01000034">
    <property type="protein sequence ID" value="OEY94412.1"/>
    <property type="molecule type" value="Genomic_DNA"/>
</dbReference>
<dbReference type="AlphaFoldDB" id="A0A1E7R526"/>
<reference evidence="2 3" key="1">
    <citation type="submission" date="2016-09" db="EMBL/GenBank/DDBJ databases">
        <authorList>
            <person name="Capua I."/>
            <person name="De Benedictis P."/>
            <person name="Joannis T."/>
            <person name="Lombin L.H."/>
            <person name="Cattoli G."/>
        </authorList>
    </citation>
    <scope>NUCLEOTIDE SEQUENCE [LARGE SCALE GENOMIC DNA]</scope>
    <source>
        <strain evidence="2 3">ANC 4671</strain>
    </source>
</reference>
<comment type="caution">
    <text evidence="2">The sequence shown here is derived from an EMBL/GenBank/DDBJ whole genome shotgun (WGS) entry which is preliminary data.</text>
</comment>
<sequence>MFKSIKKHTKQKLEGQMQVKYFLLVLSLALGSTSIVNAAQLSNSKTTMQKETSIVKNVAASLKPIDKKTVLSKQTNLDQLLRNPQQLKIQPSSSEEVRALASINNKFQSYFPTPNKHFGSFLQSLFGG</sequence>
<organism evidence="2 3">
    <name type="scientific">Acinetobacter qingfengensis</name>
    <dbReference type="NCBI Taxonomy" id="1262585"/>
    <lineage>
        <taxon>Bacteria</taxon>
        <taxon>Pseudomonadati</taxon>
        <taxon>Pseudomonadota</taxon>
        <taxon>Gammaproteobacteria</taxon>
        <taxon>Moraxellales</taxon>
        <taxon>Moraxellaceae</taxon>
        <taxon>Acinetobacter</taxon>
    </lineage>
</organism>
<keyword evidence="3" id="KW-1185">Reference proteome</keyword>
<dbReference type="Proteomes" id="UP000185895">
    <property type="component" value="Unassembled WGS sequence"/>
</dbReference>
<protein>
    <recommendedName>
        <fullName evidence="4">DUF4179 domain-containing protein</fullName>
    </recommendedName>
</protein>
<accession>A0A1E7R526</accession>
<keyword evidence="1" id="KW-0732">Signal</keyword>
<feature type="chain" id="PRO_5009201211" description="DUF4179 domain-containing protein" evidence="1">
    <location>
        <begin position="39"/>
        <end position="128"/>
    </location>
</feature>
<evidence type="ECO:0000313" key="2">
    <source>
        <dbReference type="EMBL" id="OEY94412.1"/>
    </source>
</evidence>
<evidence type="ECO:0000256" key="1">
    <source>
        <dbReference type="SAM" id="SignalP"/>
    </source>
</evidence>
<feature type="signal peptide" evidence="1">
    <location>
        <begin position="1"/>
        <end position="38"/>
    </location>
</feature>
<gene>
    <name evidence="2" type="ORF">BJI46_03465</name>
</gene>
<evidence type="ECO:0000313" key="3">
    <source>
        <dbReference type="Proteomes" id="UP000185895"/>
    </source>
</evidence>
<name>A0A1E7R526_9GAMM</name>